<comment type="caution">
    <text evidence="9">The sequence shown here is derived from an EMBL/GenBank/DDBJ whole genome shotgun (WGS) entry which is preliminary data.</text>
</comment>
<dbReference type="InterPro" id="IPR036852">
    <property type="entry name" value="Peptidase_S8/S53_dom_sf"/>
</dbReference>
<dbReference type="InterPro" id="IPR015500">
    <property type="entry name" value="Peptidase_S8_subtilisin-rel"/>
</dbReference>
<dbReference type="PROSITE" id="PS50853">
    <property type="entry name" value="FN3"/>
    <property type="match status" value="1"/>
</dbReference>
<dbReference type="PANTHER" id="PTHR43806">
    <property type="entry name" value="PEPTIDASE S8"/>
    <property type="match status" value="1"/>
</dbReference>
<dbReference type="InterPro" id="IPR022398">
    <property type="entry name" value="Peptidase_S8_His-AS"/>
</dbReference>
<evidence type="ECO:0000256" key="4">
    <source>
        <dbReference type="ARBA" id="ARBA00022825"/>
    </source>
</evidence>
<protein>
    <submittedName>
        <fullName evidence="9">S8 family serine peptidase</fullName>
    </submittedName>
</protein>
<dbReference type="InterPro" id="IPR037045">
    <property type="entry name" value="S8pro/Inhibitor_I9_sf"/>
</dbReference>
<name>A0A643JW27_9EURY</name>
<evidence type="ECO:0000256" key="6">
    <source>
        <dbReference type="RuleBase" id="RU003355"/>
    </source>
</evidence>
<feature type="compositionally biased region" description="Polar residues" evidence="7">
    <location>
        <begin position="406"/>
        <end position="429"/>
    </location>
</feature>
<accession>A0A643JW27</accession>
<dbReference type="InterPro" id="IPR003961">
    <property type="entry name" value="FN3_dom"/>
</dbReference>
<dbReference type="Gene3D" id="3.30.70.80">
    <property type="entry name" value="Peptidase S8 propeptide/proteinase inhibitor I9"/>
    <property type="match status" value="1"/>
</dbReference>
<feature type="active site" description="Charge relay system" evidence="5">
    <location>
        <position position="183"/>
    </location>
</feature>
<dbReference type="InterPro" id="IPR013783">
    <property type="entry name" value="Ig-like_fold"/>
</dbReference>
<dbReference type="SUPFAM" id="SSF54897">
    <property type="entry name" value="Protease propeptides/inhibitors"/>
    <property type="match status" value="1"/>
</dbReference>
<dbReference type="Pfam" id="PF00041">
    <property type="entry name" value="fn3"/>
    <property type="match status" value="1"/>
</dbReference>
<sequence>MTDYTTISRRQLLRITGASIALGGVGTGVAGAEEGRYIVGVNSNAGLREARRRAASVKRVLDFGGIGTAVAGQFSQSALRGLSNRPDVRYIEPDGVMHAIGGPSDIDSSDAEIPWGVDRVDAEKVHESTTGDGAHIAIIDSGIDNDHPDLSGNLGDGIAYTVGPRWRDDSSTDPRDWDDGNGHGTHCAGIAAAVNNGNGVVGVSTRSTLHAVKVLDNSGSGSYSDVAAGIAYVADRGWDVGSLSLGGGLSSTIEDACNYAYGKGVLLVAAAGNDGEDVANSAPAAYPSVVAVSATSDDDSVPSWSNFGDEIELAAPGVNIYSTYKGGGYATLSGTSMACPHVSGAAGLLMSTGLSHTDARTRLQSSAEDIGASGRDTYYGYGLLDVEAALGGASDGGSGDDGSSDTTAPSAPSNLTSPTQTDTTVDLSWDASTDDTGVAYYTVYVGSTAWGTTTETSETVTGLAADTSYDCFVTATDAAGNESAQSNTITVTTNTAGGTPPTVTSFSVQSGSPNNPHADVELSWRVSGSPESVALELYDGSISSGESPIQTWSVASEGSLVYQEKFASPKAYTARIVATNAAGTDEETKTVQA</sequence>
<evidence type="ECO:0000256" key="1">
    <source>
        <dbReference type="ARBA" id="ARBA00011073"/>
    </source>
</evidence>
<dbReference type="Gene3D" id="3.40.50.200">
    <property type="entry name" value="Peptidase S8/S53 domain"/>
    <property type="match status" value="1"/>
</dbReference>
<gene>
    <name evidence="9" type="ORF">Hfx1149_01135</name>
</gene>
<evidence type="ECO:0000256" key="5">
    <source>
        <dbReference type="PROSITE-ProRule" id="PRU01240"/>
    </source>
</evidence>
<dbReference type="PROSITE" id="PS00136">
    <property type="entry name" value="SUBTILASE_ASP"/>
    <property type="match status" value="1"/>
</dbReference>
<evidence type="ECO:0000313" key="9">
    <source>
        <dbReference type="EMBL" id="KAB1186702.1"/>
    </source>
</evidence>
<dbReference type="PROSITE" id="PS51318">
    <property type="entry name" value="TAT"/>
    <property type="match status" value="1"/>
</dbReference>
<dbReference type="EMBL" id="VZUS01000001">
    <property type="protein sequence ID" value="KAB1186702.1"/>
    <property type="molecule type" value="Genomic_DNA"/>
</dbReference>
<dbReference type="SMART" id="SM00060">
    <property type="entry name" value="FN3"/>
    <property type="match status" value="2"/>
</dbReference>
<comment type="similarity">
    <text evidence="1 5 6">Belongs to the peptidase S8 family.</text>
</comment>
<keyword evidence="3 5" id="KW-0378">Hydrolase</keyword>
<dbReference type="Pfam" id="PF00082">
    <property type="entry name" value="Peptidase_S8"/>
    <property type="match status" value="1"/>
</dbReference>
<organism evidence="9">
    <name type="scientific">Haloferax sp. CBA1149</name>
    <dbReference type="NCBI Taxonomy" id="2650753"/>
    <lineage>
        <taxon>Archaea</taxon>
        <taxon>Methanobacteriati</taxon>
        <taxon>Methanobacteriota</taxon>
        <taxon>Stenosarchaea group</taxon>
        <taxon>Halobacteria</taxon>
        <taxon>Halobacteriales</taxon>
        <taxon>Haloferacaceae</taxon>
        <taxon>Haloferax</taxon>
    </lineage>
</organism>
<feature type="active site" description="Charge relay system" evidence="5">
    <location>
        <position position="140"/>
    </location>
</feature>
<keyword evidence="2 5" id="KW-0645">Protease</keyword>
<evidence type="ECO:0000256" key="2">
    <source>
        <dbReference type="ARBA" id="ARBA00022670"/>
    </source>
</evidence>
<dbReference type="PRINTS" id="PR00723">
    <property type="entry name" value="SUBTILISIN"/>
</dbReference>
<dbReference type="InterPro" id="IPR006311">
    <property type="entry name" value="TAT_signal"/>
</dbReference>
<dbReference type="InterPro" id="IPR023828">
    <property type="entry name" value="Peptidase_S8_Ser-AS"/>
</dbReference>
<dbReference type="CDD" id="cd00063">
    <property type="entry name" value="FN3"/>
    <property type="match status" value="1"/>
</dbReference>
<dbReference type="PANTHER" id="PTHR43806:SF11">
    <property type="entry name" value="CEREVISIN-RELATED"/>
    <property type="match status" value="1"/>
</dbReference>
<dbReference type="SUPFAM" id="SSF49265">
    <property type="entry name" value="Fibronectin type III"/>
    <property type="match status" value="1"/>
</dbReference>
<dbReference type="Gene3D" id="2.60.40.10">
    <property type="entry name" value="Immunoglobulins"/>
    <property type="match status" value="1"/>
</dbReference>
<evidence type="ECO:0000256" key="3">
    <source>
        <dbReference type="ARBA" id="ARBA00022801"/>
    </source>
</evidence>
<feature type="active site" description="Charge relay system" evidence="5">
    <location>
        <position position="336"/>
    </location>
</feature>
<feature type="domain" description="Fibronectin type-III" evidence="8">
    <location>
        <begin position="411"/>
        <end position="496"/>
    </location>
</feature>
<evidence type="ECO:0000259" key="8">
    <source>
        <dbReference type="PROSITE" id="PS50853"/>
    </source>
</evidence>
<feature type="region of interest" description="Disordered" evidence="7">
    <location>
        <begin position="392"/>
        <end position="429"/>
    </location>
</feature>
<dbReference type="InterPro" id="IPR050131">
    <property type="entry name" value="Peptidase_S8_subtilisin-like"/>
</dbReference>
<evidence type="ECO:0000256" key="7">
    <source>
        <dbReference type="SAM" id="MobiDB-lite"/>
    </source>
</evidence>
<dbReference type="InterPro" id="IPR000209">
    <property type="entry name" value="Peptidase_S8/S53_dom"/>
</dbReference>
<dbReference type="GO" id="GO:0004252">
    <property type="term" value="F:serine-type endopeptidase activity"/>
    <property type="evidence" value="ECO:0007669"/>
    <property type="project" value="UniProtKB-UniRule"/>
</dbReference>
<reference evidence="9" key="1">
    <citation type="submission" date="2019-09" db="EMBL/GenBank/DDBJ databases">
        <title>Genomic analysis of Haloferax sp. CBA1149.</title>
        <authorList>
            <person name="Roh S.W."/>
        </authorList>
    </citation>
    <scope>NUCLEOTIDE SEQUENCE</scope>
    <source>
        <strain evidence="9">CBA1149</strain>
    </source>
</reference>
<dbReference type="RefSeq" id="WP_151134642.1">
    <property type="nucleotide sequence ID" value="NZ_VZUS01000001.1"/>
</dbReference>
<keyword evidence="4 5" id="KW-0720">Serine protease</keyword>
<dbReference type="InterPro" id="IPR023827">
    <property type="entry name" value="Peptidase_S8_Asp-AS"/>
</dbReference>
<dbReference type="InterPro" id="IPR036116">
    <property type="entry name" value="FN3_sf"/>
</dbReference>
<dbReference type="GO" id="GO:0006508">
    <property type="term" value="P:proteolysis"/>
    <property type="evidence" value="ECO:0007669"/>
    <property type="project" value="UniProtKB-KW"/>
</dbReference>
<dbReference type="PROSITE" id="PS00137">
    <property type="entry name" value="SUBTILASE_HIS"/>
    <property type="match status" value="1"/>
</dbReference>
<dbReference type="PROSITE" id="PS51892">
    <property type="entry name" value="SUBTILASE"/>
    <property type="match status" value="1"/>
</dbReference>
<dbReference type="SUPFAM" id="SSF52743">
    <property type="entry name" value="Subtilisin-like"/>
    <property type="match status" value="1"/>
</dbReference>
<dbReference type="AlphaFoldDB" id="A0A643JW27"/>
<proteinExistence type="inferred from homology"/>
<dbReference type="PROSITE" id="PS00138">
    <property type="entry name" value="SUBTILASE_SER"/>
    <property type="match status" value="1"/>
</dbReference>